<gene>
    <name evidence="7" type="ORF">PLXY2_LOCUS6898</name>
</gene>
<dbReference type="PRINTS" id="PR00326">
    <property type="entry name" value="GTP1OBG"/>
</dbReference>
<dbReference type="Gene3D" id="3.40.50.300">
    <property type="entry name" value="P-loop containing nucleotide triphosphate hydrolases"/>
    <property type="match status" value="1"/>
</dbReference>
<dbReference type="Pfam" id="PF01926">
    <property type="entry name" value="MMR_HSR1"/>
    <property type="match status" value="1"/>
</dbReference>
<dbReference type="InterPro" id="IPR043358">
    <property type="entry name" value="GNL1-like"/>
</dbReference>
<proteinExistence type="predicted"/>
<comment type="function">
    <text evidence="3">Possible regulatory or functional link with the histocompatibility cluster.</text>
</comment>
<protein>
    <recommendedName>
        <fullName evidence="4">Guanine nucleotide-binding protein-like 1</fullName>
    </recommendedName>
</protein>
<evidence type="ECO:0000256" key="4">
    <source>
        <dbReference type="ARBA" id="ARBA00039902"/>
    </source>
</evidence>
<dbReference type="AlphaFoldDB" id="A0A8S4EVE3"/>
<keyword evidence="1" id="KW-0547">Nucleotide-binding</keyword>
<organism evidence="7 8">
    <name type="scientific">Plutella xylostella</name>
    <name type="common">Diamondback moth</name>
    <name type="synonym">Plutella maculipennis</name>
    <dbReference type="NCBI Taxonomy" id="51655"/>
    <lineage>
        <taxon>Eukaryota</taxon>
        <taxon>Metazoa</taxon>
        <taxon>Ecdysozoa</taxon>
        <taxon>Arthropoda</taxon>
        <taxon>Hexapoda</taxon>
        <taxon>Insecta</taxon>
        <taxon>Pterygota</taxon>
        <taxon>Neoptera</taxon>
        <taxon>Endopterygota</taxon>
        <taxon>Lepidoptera</taxon>
        <taxon>Glossata</taxon>
        <taxon>Ditrysia</taxon>
        <taxon>Yponomeutoidea</taxon>
        <taxon>Plutellidae</taxon>
        <taxon>Plutella</taxon>
    </lineage>
</organism>
<dbReference type="PANTHER" id="PTHR45709:SF3">
    <property type="entry name" value="GUANINE NUCLEOTIDE-BINDING PROTEIN-LIKE 1"/>
    <property type="match status" value="1"/>
</dbReference>
<sequence>MPQARRKTPFSGKAKKQQLQTKKNKTLLLSTSPGSSGQDVIAVNYQPQRGGGRGDRNKYALKFYRESDAELQALKEDALKSLNPVSEEQLEVDPRAYFPKEVSFPKRPPWNHNMTPAQLDAQEHRYFNEYTTALERSPLWKEMSYSELNLETWRQLWRVLEMCDVLLLVVDVRYCVTCAVDNRATVETWRQLWRVLEMCDVLLLVVDVRYCTIQLNLETWQQLWRVLEMCDVLLLVVDGCMFPPSLYEHITSLNKSMILVLNKIDLVPAAAVAAWKQHLTDRYPGLKVVYFTSCPGYNLRGGTSDKAGLQIRRRKGRQRMCAEGASKILEACAELVAGAVDLGPWEKKIREETGEYDDDEEPKRQAETIIQKPDTTYYEHEKFKNGVLTIGCVGQPNVGKSSLLNALMGRKVVSVSKTPGHTKHFQTIYLTPQVRLCDCPGLVFPSTVPRPVQVLMGSYPIAQLRQPYTTIRYLAERLDLPRLLRMEHPEKDDEWSPRDICDGWAKKRGYLTAKAARLDTYRAANSLLRMALDGKICLWLRPPGYSKEKEKWETCDEIKYIRWVQSLTEDAPETVSDIDVSDDDRGPVESEPTDEDDDDEDSSDDGAHVTVMANKFAALGGDD</sequence>
<evidence type="ECO:0000256" key="2">
    <source>
        <dbReference type="ARBA" id="ARBA00023134"/>
    </source>
</evidence>
<keyword evidence="2" id="KW-0342">GTP-binding</keyword>
<feature type="domain" description="G" evidence="6">
    <location>
        <begin position="390"/>
        <end position="443"/>
    </location>
</feature>
<evidence type="ECO:0000259" key="6">
    <source>
        <dbReference type="Pfam" id="PF01926"/>
    </source>
</evidence>
<keyword evidence="8" id="KW-1185">Reference proteome</keyword>
<evidence type="ECO:0000256" key="3">
    <source>
        <dbReference type="ARBA" id="ARBA00037770"/>
    </source>
</evidence>
<evidence type="ECO:0000256" key="1">
    <source>
        <dbReference type="ARBA" id="ARBA00022741"/>
    </source>
</evidence>
<dbReference type="Proteomes" id="UP000653454">
    <property type="component" value="Unassembled WGS sequence"/>
</dbReference>
<dbReference type="EMBL" id="CAJHNJ030000023">
    <property type="protein sequence ID" value="CAG9120087.1"/>
    <property type="molecule type" value="Genomic_DNA"/>
</dbReference>
<feature type="region of interest" description="Disordered" evidence="5">
    <location>
        <begin position="1"/>
        <end position="40"/>
    </location>
</feature>
<evidence type="ECO:0000256" key="5">
    <source>
        <dbReference type="SAM" id="MobiDB-lite"/>
    </source>
</evidence>
<feature type="region of interest" description="Disordered" evidence="5">
    <location>
        <begin position="572"/>
        <end position="608"/>
    </location>
</feature>
<accession>A0A8S4EVE3</accession>
<reference evidence="7" key="1">
    <citation type="submission" date="2020-11" db="EMBL/GenBank/DDBJ databases">
        <authorList>
            <person name="Whiteford S."/>
        </authorList>
    </citation>
    <scope>NUCLEOTIDE SEQUENCE</scope>
</reference>
<evidence type="ECO:0000313" key="8">
    <source>
        <dbReference type="Proteomes" id="UP000653454"/>
    </source>
</evidence>
<evidence type="ECO:0000313" key="7">
    <source>
        <dbReference type="EMBL" id="CAG9120087.1"/>
    </source>
</evidence>
<comment type="caution">
    <text evidence="7">The sequence shown here is derived from an EMBL/GenBank/DDBJ whole genome shotgun (WGS) entry which is preliminary data.</text>
</comment>
<dbReference type="PANTHER" id="PTHR45709">
    <property type="entry name" value="LARGE SUBUNIT GTPASE 1 HOMOLOG-RELATED"/>
    <property type="match status" value="1"/>
</dbReference>
<feature type="compositionally biased region" description="Basic residues" evidence="5">
    <location>
        <begin position="1"/>
        <end position="16"/>
    </location>
</feature>
<name>A0A8S4EVE3_PLUXY</name>
<dbReference type="SUPFAM" id="SSF52540">
    <property type="entry name" value="P-loop containing nucleoside triphosphate hydrolases"/>
    <property type="match status" value="1"/>
</dbReference>
<feature type="compositionally biased region" description="Low complexity" evidence="5">
    <location>
        <begin position="17"/>
        <end position="37"/>
    </location>
</feature>
<dbReference type="GO" id="GO:0003924">
    <property type="term" value="F:GTPase activity"/>
    <property type="evidence" value="ECO:0007669"/>
    <property type="project" value="InterPro"/>
</dbReference>
<feature type="compositionally biased region" description="Acidic residues" evidence="5">
    <location>
        <begin position="591"/>
        <end position="604"/>
    </location>
</feature>
<dbReference type="InterPro" id="IPR006073">
    <property type="entry name" value="GTP-bd"/>
</dbReference>
<dbReference type="GO" id="GO:0005525">
    <property type="term" value="F:GTP binding"/>
    <property type="evidence" value="ECO:0007669"/>
    <property type="project" value="UniProtKB-KW"/>
</dbReference>
<dbReference type="InterPro" id="IPR027417">
    <property type="entry name" value="P-loop_NTPase"/>
</dbReference>